<gene>
    <name evidence="25" type="ORF">SAMN05421771_0676</name>
</gene>
<dbReference type="SUPFAM" id="SSF53623">
    <property type="entry name" value="MurD-like peptide ligases, catalytic domain"/>
    <property type="match status" value="1"/>
</dbReference>
<dbReference type="PANTHER" id="PTHR11136:SF0">
    <property type="entry name" value="DIHYDROFOLATE SYNTHETASE-RELATED"/>
    <property type="match status" value="1"/>
</dbReference>
<evidence type="ECO:0000256" key="15">
    <source>
        <dbReference type="ARBA" id="ARBA00030048"/>
    </source>
</evidence>
<dbReference type="PROSITE" id="PS01011">
    <property type="entry name" value="FOLYLPOLYGLU_SYNT_1"/>
    <property type="match status" value="1"/>
</dbReference>
<evidence type="ECO:0000256" key="1">
    <source>
        <dbReference type="ARBA" id="ARBA00001946"/>
    </source>
</evidence>
<feature type="domain" description="Mur ligase C-terminal" evidence="23">
    <location>
        <begin position="315"/>
        <end position="444"/>
    </location>
</feature>
<evidence type="ECO:0000256" key="17">
    <source>
        <dbReference type="ARBA" id="ARBA00032510"/>
    </source>
</evidence>
<dbReference type="EC" id="6.3.2.17" evidence="7"/>
<dbReference type="InterPro" id="IPR036565">
    <property type="entry name" value="Mur-like_cat_sf"/>
</dbReference>
<evidence type="ECO:0000256" key="8">
    <source>
        <dbReference type="ARBA" id="ARBA00019357"/>
    </source>
</evidence>
<sequence>MLTYAEAVDQLYSLGLELAPTAPRRKFELDHMRLLAASLGDPQSTYPSILIAGTNGKGSTAATLSSILAATGARTALYTSPHLYHVNERIQVNGTPIPDADFARLYTRVAEAAKDLVADQKLPHLPSFFEVLTAIAFTFFAEQKVDIAVLEVGLGGRLDATNIVDPLISVLTDIALDHQDYLGDTITLITREKAGILRPHGTLVTLPQHPEANQAIGEAAAGLDLHAINAADYIPTPEAIHHEKASATPLPRNHYTVAFNGLPLVVDSPLPGQHQQRNIALALAVVNTLAISNKFSYKIEIPLIEAGIRNTHWPGRLEFIPPNLLLDVAHNPAGAWTLRAAITRLPDDQPRTLIFSCLRDKDLDEMTRILFPLFDKTSGDPARAHDHIVLAPIPNNPRAAAVEDLLAAAHRLDIPAHAAPHLEAALAQARAITPEGGIILATGSVYLVGELRHLAVMA</sequence>
<evidence type="ECO:0000256" key="18">
    <source>
        <dbReference type="ARBA" id="ARBA00047493"/>
    </source>
</evidence>
<dbReference type="InterPro" id="IPR001645">
    <property type="entry name" value="Folylpolyglutamate_synth"/>
</dbReference>
<dbReference type="EC" id="6.3.2.12" evidence="6"/>
<dbReference type="STRING" id="474950.SAMN05421771_0676"/>
<dbReference type="RefSeq" id="WP_089836612.1">
    <property type="nucleotide sequence ID" value="NZ_FOZL01000001.1"/>
</dbReference>
<dbReference type="Gene3D" id="3.40.1190.10">
    <property type="entry name" value="Mur-like, catalytic domain"/>
    <property type="match status" value="1"/>
</dbReference>
<comment type="similarity">
    <text evidence="5 22">Belongs to the folylpolyglutamate synthase family.</text>
</comment>
<proteinExistence type="inferred from homology"/>
<evidence type="ECO:0000256" key="3">
    <source>
        <dbReference type="ARBA" id="ARBA00004799"/>
    </source>
</evidence>
<feature type="domain" description="Mur ligase central" evidence="24">
    <location>
        <begin position="51"/>
        <end position="286"/>
    </location>
</feature>
<dbReference type="InterPro" id="IPR013221">
    <property type="entry name" value="Mur_ligase_cen"/>
</dbReference>
<evidence type="ECO:0000256" key="14">
    <source>
        <dbReference type="ARBA" id="ARBA00022909"/>
    </source>
</evidence>
<dbReference type="Pfam" id="PF02875">
    <property type="entry name" value="Mur_ligase_C"/>
    <property type="match status" value="1"/>
</dbReference>
<dbReference type="NCBIfam" id="TIGR01499">
    <property type="entry name" value="folC"/>
    <property type="match status" value="1"/>
</dbReference>
<evidence type="ECO:0000256" key="6">
    <source>
        <dbReference type="ARBA" id="ARBA00013023"/>
    </source>
</evidence>
<evidence type="ECO:0000256" key="7">
    <source>
        <dbReference type="ARBA" id="ARBA00013025"/>
    </source>
</evidence>
<dbReference type="Pfam" id="PF08245">
    <property type="entry name" value="Mur_ligase_M"/>
    <property type="match status" value="1"/>
</dbReference>
<dbReference type="FunFam" id="3.40.1190.10:FF:000011">
    <property type="entry name" value="Folylpolyglutamate synthase/dihydrofolate synthase"/>
    <property type="match status" value="1"/>
</dbReference>
<evidence type="ECO:0000256" key="21">
    <source>
        <dbReference type="ARBA" id="ARBA00049161"/>
    </source>
</evidence>
<dbReference type="OrthoDB" id="9809356at2"/>
<keyword evidence="12 22" id="KW-0067">ATP-binding</keyword>
<accession>A0A1I6LG33</accession>
<name>A0A1I6LG33_9BACT</name>
<evidence type="ECO:0000256" key="5">
    <source>
        <dbReference type="ARBA" id="ARBA00008276"/>
    </source>
</evidence>
<comment type="catalytic activity">
    <reaction evidence="18">
        <text>(6S)-5,6,7,8-tetrahydrofolyl-(gamma-L-Glu)(n) + L-glutamate + ATP = (6S)-5,6,7,8-tetrahydrofolyl-(gamma-L-Glu)(n+1) + ADP + phosphate + H(+)</text>
        <dbReference type="Rhea" id="RHEA:10580"/>
        <dbReference type="Rhea" id="RHEA-COMP:14738"/>
        <dbReference type="Rhea" id="RHEA-COMP:14740"/>
        <dbReference type="ChEBI" id="CHEBI:15378"/>
        <dbReference type="ChEBI" id="CHEBI:29985"/>
        <dbReference type="ChEBI" id="CHEBI:30616"/>
        <dbReference type="ChEBI" id="CHEBI:43474"/>
        <dbReference type="ChEBI" id="CHEBI:141005"/>
        <dbReference type="ChEBI" id="CHEBI:456216"/>
        <dbReference type="EC" id="6.3.2.17"/>
    </reaction>
</comment>
<evidence type="ECO:0000256" key="11">
    <source>
        <dbReference type="ARBA" id="ARBA00022741"/>
    </source>
</evidence>
<comment type="pathway">
    <text evidence="4">Cofactor biosynthesis; tetrahydrofolylpolyglutamate biosynthesis.</text>
</comment>
<comment type="catalytic activity">
    <reaction evidence="21">
        <text>7,8-dihydropteroate + L-glutamate + ATP = 7,8-dihydrofolate + ADP + phosphate + H(+)</text>
        <dbReference type="Rhea" id="RHEA:23584"/>
        <dbReference type="ChEBI" id="CHEBI:15378"/>
        <dbReference type="ChEBI" id="CHEBI:17839"/>
        <dbReference type="ChEBI" id="CHEBI:29985"/>
        <dbReference type="ChEBI" id="CHEBI:30616"/>
        <dbReference type="ChEBI" id="CHEBI:43474"/>
        <dbReference type="ChEBI" id="CHEBI:57451"/>
        <dbReference type="ChEBI" id="CHEBI:456216"/>
        <dbReference type="EC" id="6.3.2.12"/>
    </reaction>
</comment>
<evidence type="ECO:0000256" key="16">
    <source>
        <dbReference type="ARBA" id="ARBA00030592"/>
    </source>
</evidence>
<dbReference type="PANTHER" id="PTHR11136">
    <property type="entry name" value="FOLYLPOLYGLUTAMATE SYNTHASE-RELATED"/>
    <property type="match status" value="1"/>
</dbReference>
<comment type="function">
    <text evidence="2">Functions in two distinct reactions of the de novo folate biosynthetic pathway. Catalyzes the addition of a glutamate residue to dihydropteroate (7,8-dihydropteroate or H2Pte) to form dihydrofolate (7,8-dihydrofolate monoglutamate or H2Pte-Glu). Also catalyzes successive additions of L-glutamate to tetrahydrofolate or 10-formyltetrahydrofolate or 5,10-methylenetetrahydrofolate, leading to folylpolyglutamate derivatives.</text>
</comment>
<keyword evidence="10" id="KW-0479">Metal-binding</keyword>
<keyword evidence="26" id="KW-1185">Reference proteome</keyword>
<dbReference type="Proteomes" id="UP000199024">
    <property type="component" value="Unassembled WGS sequence"/>
</dbReference>
<evidence type="ECO:0000259" key="23">
    <source>
        <dbReference type="Pfam" id="PF02875"/>
    </source>
</evidence>
<evidence type="ECO:0000256" key="4">
    <source>
        <dbReference type="ARBA" id="ARBA00005150"/>
    </source>
</evidence>
<keyword evidence="14" id="KW-0289">Folate biosynthesis</keyword>
<evidence type="ECO:0000259" key="24">
    <source>
        <dbReference type="Pfam" id="PF08245"/>
    </source>
</evidence>
<comment type="cofactor">
    <cofactor evidence="1">
        <name>Mg(2+)</name>
        <dbReference type="ChEBI" id="CHEBI:18420"/>
    </cofactor>
</comment>
<dbReference type="EMBL" id="FOZL01000001">
    <property type="protein sequence ID" value="SFS02394.1"/>
    <property type="molecule type" value="Genomic_DNA"/>
</dbReference>
<dbReference type="PIRSF" id="PIRSF001563">
    <property type="entry name" value="Folylpolyglu_synth"/>
    <property type="match status" value="1"/>
</dbReference>
<keyword evidence="13" id="KW-0460">Magnesium</keyword>
<dbReference type="PROSITE" id="PS01012">
    <property type="entry name" value="FOLYLPOLYGLU_SYNT_2"/>
    <property type="match status" value="1"/>
</dbReference>
<evidence type="ECO:0000256" key="20">
    <source>
        <dbReference type="ARBA" id="ARBA00049035"/>
    </source>
</evidence>
<dbReference type="GO" id="GO:0005524">
    <property type="term" value="F:ATP binding"/>
    <property type="evidence" value="ECO:0007669"/>
    <property type="project" value="UniProtKB-KW"/>
</dbReference>
<keyword evidence="9 22" id="KW-0436">Ligase</keyword>
<comment type="pathway">
    <text evidence="3">Cofactor biosynthesis; tetrahydrofolate biosynthesis; 7,8-dihydrofolate from 2-amino-4-hydroxy-6-hydroxymethyl-7,8-dihydropteridine diphosphate and 4-aminobenzoate: step 2/2.</text>
</comment>
<reference evidence="25 26" key="1">
    <citation type="submission" date="2016-10" db="EMBL/GenBank/DDBJ databases">
        <authorList>
            <person name="de Groot N.N."/>
        </authorList>
    </citation>
    <scope>NUCLEOTIDE SEQUENCE [LARGE SCALE GENOMIC DNA]</scope>
    <source>
        <strain evidence="25 26">DSM 21001</strain>
    </source>
</reference>
<dbReference type="InterPro" id="IPR004101">
    <property type="entry name" value="Mur_ligase_C"/>
</dbReference>
<protein>
    <recommendedName>
        <fullName evidence="8">Dihydrofolate synthase/folylpolyglutamate synthase</fullName>
        <ecNumber evidence="6">6.3.2.12</ecNumber>
        <ecNumber evidence="7">6.3.2.17</ecNumber>
    </recommendedName>
    <alternativeName>
        <fullName evidence="17">Folylpoly-gamma-glutamate synthetase-dihydrofolate synthetase</fullName>
    </alternativeName>
    <alternativeName>
        <fullName evidence="15">Folylpolyglutamate synthetase</fullName>
    </alternativeName>
    <alternativeName>
        <fullName evidence="16">Tetrahydrofolylpolyglutamate synthase</fullName>
    </alternativeName>
</protein>
<dbReference type="GO" id="GO:0008841">
    <property type="term" value="F:dihydrofolate synthase activity"/>
    <property type="evidence" value="ECO:0007669"/>
    <property type="project" value="UniProtKB-EC"/>
</dbReference>
<evidence type="ECO:0000256" key="12">
    <source>
        <dbReference type="ARBA" id="ARBA00022840"/>
    </source>
</evidence>
<organism evidence="25 26">
    <name type="scientific">Granulicella pectinivorans</name>
    <dbReference type="NCBI Taxonomy" id="474950"/>
    <lineage>
        <taxon>Bacteria</taxon>
        <taxon>Pseudomonadati</taxon>
        <taxon>Acidobacteriota</taxon>
        <taxon>Terriglobia</taxon>
        <taxon>Terriglobales</taxon>
        <taxon>Acidobacteriaceae</taxon>
        <taxon>Granulicella</taxon>
    </lineage>
</organism>
<evidence type="ECO:0000256" key="13">
    <source>
        <dbReference type="ARBA" id="ARBA00022842"/>
    </source>
</evidence>
<comment type="catalytic activity">
    <reaction evidence="20">
        <text>(6R)-5,10-methylenetetrahydrofolyl-(gamma-L-Glu)(n) + L-glutamate + ATP = (6R)-5,10-methylenetetrahydrofolyl-(gamma-L-Glu)(n+1) + ADP + phosphate + H(+)</text>
        <dbReference type="Rhea" id="RHEA:51912"/>
        <dbReference type="Rhea" id="RHEA-COMP:13257"/>
        <dbReference type="Rhea" id="RHEA-COMP:13258"/>
        <dbReference type="ChEBI" id="CHEBI:15378"/>
        <dbReference type="ChEBI" id="CHEBI:29985"/>
        <dbReference type="ChEBI" id="CHEBI:30616"/>
        <dbReference type="ChEBI" id="CHEBI:43474"/>
        <dbReference type="ChEBI" id="CHEBI:136572"/>
        <dbReference type="ChEBI" id="CHEBI:456216"/>
        <dbReference type="EC" id="6.3.2.17"/>
    </reaction>
</comment>
<dbReference type="GO" id="GO:0005737">
    <property type="term" value="C:cytoplasm"/>
    <property type="evidence" value="ECO:0007669"/>
    <property type="project" value="TreeGrafter"/>
</dbReference>
<dbReference type="Gene3D" id="3.90.190.20">
    <property type="entry name" value="Mur ligase, C-terminal domain"/>
    <property type="match status" value="1"/>
</dbReference>
<dbReference type="GO" id="GO:0004326">
    <property type="term" value="F:tetrahydrofolylpolyglutamate synthase activity"/>
    <property type="evidence" value="ECO:0007669"/>
    <property type="project" value="UniProtKB-EC"/>
</dbReference>
<evidence type="ECO:0000313" key="26">
    <source>
        <dbReference type="Proteomes" id="UP000199024"/>
    </source>
</evidence>
<evidence type="ECO:0000256" key="19">
    <source>
        <dbReference type="ARBA" id="ARBA00047808"/>
    </source>
</evidence>
<keyword evidence="11 22" id="KW-0547">Nucleotide-binding</keyword>
<dbReference type="GO" id="GO:0046656">
    <property type="term" value="P:folic acid biosynthetic process"/>
    <property type="evidence" value="ECO:0007669"/>
    <property type="project" value="UniProtKB-KW"/>
</dbReference>
<dbReference type="AlphaFoldDB" id="A0A1I6LG33"/>
<evidence type="ECO:0000256" key="10">
    <source>
        <dbReference type="ARBA" id="ARBA00022723"/>
    </source>
</evidence>
<dbReference type="SUPFAM" id="SSF53244">
    <property type="entry name" value="MurD-like peptide ligases, peptide-binding domain"/>
    <property type="match status" value="1"/>
</dbReference>
<evidence type="ECO:0000256" key="9">
    <source>
        <dbReference type="ARBA" id="ARBA00022598"/>
    </source>
</evidence>
<evidence type="ECO:0000256" key="22">
    <source>
        <dbReference type="PIRNR" id="PIRNR001563"/>
    </source>
</evidence>
<dbReference type="InterPro" id="IPR018109">
    <property type="entry name" value="Folylpolyglutamate_synth_CS"/>
</dbReference>
<dbReference type="GO" id="GO:0046872">
    <property type="term" value="F:metal ion binding"/>
    <property type="evidence" value="ECO:0007669"/>
    <property type="project" value="UniProtKB-KW"/>
</dbReference>
<evidence type="ECO:0000256" key="2">
    <source>
        <dbReference type="ARBA" id="ARBA00002714"/>
    </source>
</evidence>
<comment type="catalytic activity">
    <reaction evidence="19">
        <text>10-formyltetrahydrofolyl-(gamma-L-Glu)(n) + L-glutamate + ATP = 10-formyltetrahydrofolyl-(gamma-L-Glu)(n+1) + ADP + phosphate + H(+)</text>
        <dbReference type="Rhea" id="RHEA:51904"/>
        <dbReference type="Rhea" id="RHEA-COMP:13088"/>
        <dbReference type="Rhea" id="RHEA-COMP:14300"/>
        <dbReference type="ChEBI" id="CHEBI:15378"/>
        <dbReference type="ChEBI" id="CHEBI:29985"/>
        <dbReference type="ChEBI" id="CHEBI:30616"/>
        <dbReference type="ChEBI" id="CHEBI:43474"/>
        <dbReference type="ChEBI" id="CHEBI:134413"/>
        <dbReference type="ChEBI" id="CHEBI:456216"/>
        <dbReference type="EC" id="6.3.2.17"/>
    </reaction>
</comment>
<dbReference type="InterPro" id="IPR036615">
    <property type="entry name" value="Mur_ligase_C_dom_sf"/>
</dbReference>
<evidence type="ECO:0000313" key="25">
    <source>
        <dbReference type="EMBL" id="SFS02394.1"/>
    </source>
</evidence>